<dbReference type="Proteomes" id="UP001651158">
    <property type="component" value="Unassembled WGS sequence"/>
</dbReference>
<gene>
    <name evidence="11" type="ORF">TcWFU_004114</name>
</gene>
<feature type="domain" description="RING-type" evidence="10">
    <location>
        <begin position="34"/>
        <end position="76"/>
    </location>
</feature>
<dbReference type="PANTHER" id="PTHR12983:SF9">
    <property type="entry name" value="E3 UBIQUITIN-PROTEIN LIGASE RNF10"/>
    <property type="match status" value="1"/>
</dbReference>
<evidence type="ECO:0000256" key="2">
    <source>
        <dbReference type="ARBA" id="ARBA00008117"/>
    </source>
</evidence>
<keyword evidence="6" id="KW-0862">Zinc</keyword>
<dbReference type="Gene3D" id="3.30.40.10">
    <property type="entry name" value="Zinc/RING finger domain, C3HC4 (zinc finger)"/>
    <property type="match status" value="1"/>
</dbReference>
<evidence type="ECO:0000256" key="5">
    <source>
        <dbReference type="ARBA" id="ARBA00022771"/>
    </source>
</evidence>
<evidence type="ECO:0000256" key="1">
    <source>
        <dbReference type="ARBA" id="ARBA00004496"/>
    </source>
</evidence>
<evidence type="ECO:0000256" key="9">
    <source>
        <dbReference type="PROSITE-ProRule" id="PRU00175"/>
    </source>
</evidence>
<proteinExistence type="inferred from homology"/>
<name>A0ABR4Q1I0_9CEST</name>
<evidence type="ECO:0000259" key="10">
    <source>
        <dbReference type="PROSITE" id="PS50089"/>
    </source>
</evidence>
<dbReference type="SUPFAM" id="SSF57850">
    <property type="entry name" value="RING/U-box"/>
    <property type="match status" value="1"/>
</dbReference>
<dbReference type="InterPro" id="IPR039739">
    <property type="entry name" value="MAG2/RNF10"/>
</dbReference>
<dbReference type="PROSITE" id="PS00518">
    <property type="entry name" value="ZF_RING_1"/>
    <property type="match status" value="1"/>
</dbReference>
<evidence type="ECO:0000313" key="11">
    <source>
        <dbReference type="EMBL" id="KAL5103527.1"/>
    </source>
</evidence>
<dbReference type="SMART" id="SM00184">
    <property type="entry name" value="RING"/>
    <property type="match status" value="1"/>
</dbReference>
<evidence type="ECO:0000256" key="3">
    <source>
        <dbReference type="ARBA" id="ARBA00022490"/>
    </source>
</evidence>
<dbReference type="PANTHER" id="PTHR12983">
    <property type="entry name" value="RING FINGER 10 FAMILY MEMBER"/>
    <property type="match status" value="1"/>
</dbReference>
<evidence type="ECO:0000256" key="6">
    <source>
        <dbReference type="ARBA" id="ARBA00022833"/>
    </source>
</evidence>
<dbReference type="InterPro" id="IPR013083">
    <property type="entry name" value="Znf_RING/FYVE/PHD"/>
</dbReference>
<dbReference type="EMBL" id="JAKROA010000017">
    <property type="protein sequence ID" value="KAL5103527.1"/>
    <property type="molecule type" value="Genomic_DNA"/>
</dbReference>
<dbReference type="InterPro" id="IPR001841">
    <property type="entry name" value="Znf_RING"/>
</dbReference>
<keyword evidence="12" id="KW-1185">Reference proteome</keyword>
<evidence type="ECO:0000256" key="7">
    <source>
        <dbReference type="ARBA" id="ARBA00035131"/>
    </source>
</evidence>
<reference evidence="11 12" key="1">
    <citation type="journal article" date="2022" name="Front. Cell. Infect. Microbiol.">
        <title>The Genomes of Two Strains of Taenia crassiceps the Animal Model for the Study of Human Cysticercosis.</title>
        <authorList>
            <person name="Bobes R.J."/>
            <person name="Estrada K."/>
            <person name="Rios-Valencia D.G."/>
            <person name="Calderon-Gallegos A."/>
            <person name="de la Torre P."/>
            <person name="Carrero J.C."/>
            <person name="Sanchez-Flores A."/>
            <person name="Laclette J.P."/>
        </authorList>
    </citation>
    <scope>NUCLEOTIDE SEQUENCE [LARGE SCALE GENOMIC DNA]</scope>
    <source>
        <strain evidence="11">WFUcys</strain>
    </source>
</reference>
<keyword evidence="4" id="KW-0479">Metal-binding</keyword>
<accession>A0ABR4Q1I0</accession>
<comment type="subcellular location">
    <subcellularLocation>
        <location evidence="1">Cytoplasm</location>
    </subcellularLocation>
</comment>
<dbReference type="InterPro" id="IPR017907">
    <property type="entry name" value="Znf_RING_CS"/>
</dbReference>
<evidence type="ECO:0000256" key="8">
    <source>
        <dbReference type="ARBA" id="ARBA00035390"/>
    </source>
</evidence>
<protein>
    <recommendedName>
        <fullName evidence="7">E3 ubiquitin-protein ligase RNF10</fullName>
    </recommendedName>
    <alternativeName>
        <fullName evidence="8">RING finger protein 10</fullName>
    </alternativeName>
</protein>
<comment type="similarity">
    <text evidence="2">Belongs to the RNF10 family.</text>
</comment>
<evidence type="ECO:0000313" key="12">
    <source>
        <dbReference type="Proteomes" id="UP001651158"/>
    </source>
</evidence>
<dbReference type="PROSITE" id="PS50089">
    <property type="entry name" value="ZF_RING_2"/>
    <property type="match status" value="1"/>
</dbReference>
<keyword evidence="5 9" id="KW-0863">Zinc-finger</keyword>
<keyword evidence="3" id="KW-0963">Cytoplasm</keyword>
<sequence>MKACSSTAAENELVDVSWSDVIKVEMHCQAPPLCSGCCQRPFLPRIGPCGHIYCFLCIWIRIAFDHDERVETCPACGRTLKITDLKRVSTFQSYVPKVGDRMRFLFMRKDRKVVNSYVVDIWTEKFHTHLVKAKRRNFLHLIRKDIASMKKFLSERENAGGQSVTTMVAKDILCDLQRDRERFFKDEKAKFGCFSQKYYLQLHSYDIFLHAFNRTCLLSEYGESRLPNKVTGKVVAVERFTMDWSMREAIQPLRHLAPGRIFYFVVLEFDAPMFRENEFCRSRYEAELAELSSGPMNILSAIGQFINCPLSLDIRRTNIYFADELFSLPRPDQRGSRNDNSTEVPVQQESIGWHIITLPSGSQAFFIDSLLRKYLQGDLPESK</sequence>
<evidence type="ECO:0000256" key="4">
    <source>
        <dbReference type="ARBA" id="ARBA00022723"/>
    </source>
</evidence>
<organism evidence="11 12">
    <name type="scientific">Taenia crassiceps</name>
    <dbReference type="NCBI Taxonomy" id="6207"/>
    <lineage>
        <taxon>Eukaryota</taxon>
        <taxon>Metazoa</taxon>
        <taxon>Spiralia</taxon>
        <taxon>Lophotrochozoa</taxon>
        <taxon>Platyhelminthes</taxon>
        <taxon>Cestoda</taxon>
        <taxon>Eucestoda</taxon>
        <taxon>Cyclophyllidea</taxon>
        <taxon>Taeniidae</taxon>
        <taxon>Taenia</taxon>
    </lineage>
</organism>
<comment type="caution">
    <text evidence="11">The sequence shown here is derived from an EMBL/GenBank/DDBJ whole genome shotgun (WGS) entry which is preliminary data.</text>
</comment>